<reference evidence="2" key="2">
    <citation type="submission" date="2010-05" db="EMBL/GenBank/DDBJ databases">
        <authorList>
            <person name="Almeida L.G."/>
            <person name="Nicolas M.F."/>
            <person name="Souza R.C."/>
            <person name="Vasconcelos A.T.R."/>
        </authorList>
    </citation>
    <scope>NUCLEOTIDE SEQUENCE</scope>
</reference>
<dbReference type="HOGENOM" id="CLU_584245_0_0_1"/>
<evidence type="ECO:0000313" key="4">
    <source>
        <dbReference type="Proteomes" id="UP000000673"/>
    </source>
</evidence>
<dbReference type="Gene3D" id="2.60.40.10">
    <property type="entry name" value="Immunoglobulins"/>
    <property type="match status" value="1"/>
</dbReference>
<accession>W5JKW0</accession>
<reference evidence="2 4" key="1">
    <citation type="journal article" date="2010" name="BMC Genomics">
        <title>Combination of measures distinguishes pre-miRNAs from other stem-loops in the genome of the newly sequenced Anopheles darlingi.</title>
        <authorList>
            <person name="Mendes N.D."/>
            <person name="Freitas A.T."/>
            <person name="Vasconcelos A.T."/>
            <person name="Sagot M.F."/>
        </authorList>
    </citation>
    <scope>NUCLEOTIDE SEQUENCE</scope>
</reference>
<evidence type="ECO:0000313" key="2">
    <source>
        <dbReference type="EMBL" id="ETN63550.1"/>
    </source>
</evidence>
<organism evidence="2">
    <name type="scientific">Anopheles darlingi</name>
    <name type="common">Mosquito</name>
    <dbReference type="NCBI Taxonomy" id="43151"/>
    <lineage>
        <taxon>Eukaryota</taxon>
        <taxon>Metazoa</taxon>
        <taxon>Ecdysozoa</taxon>
        <taxon>Arthropoda</taxon>
        <taxon>Hexapoda</taxon>
        <taxon>Insecta</taxon>
        <taxon>Pterygota</taxon>
        <taxon>Neoptera</taxon>
        <taxon>Endopterygota</taxon>
        <taxon>Diptera</taxon>
        <taxon>Nematocera</taxon>
        <taxon>Culicoidea</taxon>
        <taxon>Culicidae</taxon>
        <taxon>Anophelinae</taxon>
        <taxon>Anopheles</taxon>
    </lineage>
</organism>
<reference evidence="2" key="3">
    <citation type="journal article" date="2013" name="Nucleic Acids Res.">
        <title>The genome of Anopheles darlingi, the main neotropical malaria vector.</title>
        <authorList>
            <person name="Marinotti O."/>
            <person name="Cerqueira G.C."/>
            <person name="de Almeida L.G."/>
            <person name="Ferro M.I."/>
            <person name="Loreto E.L."/>
            <person name="Zaha A."/>
            <person name="Teixeira S.M."/>
            <person name="Wespiser A.R."/>
            <person name="Almeida E Silva A."/>
            <person name="Schlindwein A.D."/>
            <person name="Pacheco A.C."/>
            <person name="Silva A.L."/>
            <person name="Graveley B.R."/>
            <person name="Walenz B.P."/>
            <person name="Lima Bde A."/>
            <person name="Ribeiro C.A."/>
            <person name="Nunes-Silva C.G."/>
            <person name="de Carvalho C.R."/>
            <person name="Soares C.M."/>
            <person name="de Menezes C.B."/>
            <person name="Matiolli C."/>
            <person name="Caffrey D."/>
            <person name="Araujo D.A."/>
            <person name="de Oliveira D.M."/>
            <person name="Golenbock D."/>
            <person name="Grisard E.C."/>
            <person name="Fantinatti-Garboggini F."/>
            <person name="de Carvalho F.M."/>
            <person name="Barcellos F.G."/>
            <person name="Prosdocimi F."/>
            <person name="May G."/>
            <person name="Azevedo Junior G.M."/>
            <person name="Guimaraes G.M."/>
            <person name="Goldman G.H."/>
            <person name="Padilha I.Q."/>
            <person name="Batista Jda S."/>
            <person name="Ferro J.A."/>
            <person name="Ribeiro J.M."/>
            <person name="Fietto J.L."/>
            <person name="Dabbas K.M."/>
            <person name="Cerdeira L."/>
            <person name="Agnez-Lima L.F."/>
            <person name="Brocchi M."/>
            <person name="de Carvalho M.O."/>
            <person name="Teixeira Mde M."/>
            <person name="Diniz Maia Mde M."/>
            <person name="Goldman M.H."/>
            <person name="Cruz Schneider M.P."/>
            <person name="Felipe M.S."/>
            <person name="Hungria M."/>
            <person name="Nicolas M.F."/>
            <person name="Pereira M."/>
            <person name="Montes M.A."/>
            <person name="Cantao M.E."/>
            <person name="Vincentz M."/>
            <person name="Rafael M.S."/>
            <person name="Silverman N."/>
            <person name="Stoco P.H."/>
            <person name="Souza R.C."/>
            <person name="Vicentini R."/>
            <person name="Gazzinelli R.T."/>
            <person name="Neves Rde O."/>
            <person name="Silva R."/>
            <person name="Astolfi-Filho S."/>
            <person name="Maciel T.E."/>
            <person name="Urmenyi T.P."/>
            <person name="Tadei W.P."/>
            <person name="Camargo E.P."/>
            <person name="de Vasconcelos A.T."/>
        </authorList>
    </citation>
    <scope>NUCLEOTIDE SEQUENCE</scope>
</reference>
<name>W5JKW0_ANODA</name>
<keyword evidence="4" id="KW-1185">Reference proteome</keyword>
<feature type="region of interest" description="Disordered" evidence="1">
    <location>
        <begin position="1"/>
        <end position="38"/>
    </location>
</feature>
<evidence type="ECO:0000313" key="3">
    <source>
        <dbReference type="EnsemblMetazoa" id="ADAC004735-PA"/>
    </source>
</evidence>
<dbReference type="EMBL" id="ADMH02001235">
    <property type="protein sequence ID" value="ETN63550.1"/>
    <property type="molecule type" value="Genomic_DNA"/>
</dbReference>
<gene>
    <name evidence="2" type="ORF">AND_004735</name>
</gene>
<dbReference type="EnsemblMetazoa" id="ADAC004735-RA">
    <property type="protein sequence ID" value="ADAC004735-PA"/>
    <property type="gene ID" value="ADAC004735"/>
</dbReference>
<proteinExistence type="predicted"/>
<sequence length="468" mass="50522">MLIEKEKPRGESSDICCSHPDECQPTSQPPDRSWGWGRMKSNRAAMNRWPPAPEQNPAWNGDLYSGSKSKSSFNEILGTGGLVHTSRTGDKFETMSRNTGYTKYMSLKIRSVGPTDFGSYRCVAKNSLGETDGLIKLDGRKANKKHDPMMVGDYGVEEWKENGPAIRHPPGAFHNGASSATSLPSESVVRMTFRAPAAATATAAADAMNSRKSFQCSLCDAATATTTVIAELLRHVEGKCMNRGGDVVFVSVCGEGVEEGGTWAGSSYFLGGLGSRCTNEGPTATNLLANKRLARTFLHPVDREDNIMQSGTGWPAVTNPRGFPGSIFHRSLLRPPMTSSVRFCLCIMISVMLAVAVASQHDASGDLRHGSSQGTCEVRGLAREMVEAGAGVLVLNGSLGVLDLKIGAILQHRDLTGTFVLEKRISEASQCTKSTLDRLIDPLSFIFMILVHEVSSRLRNILQSSFSQ</sequence>
<dbReference type="Proteomes" id="UP000000673">
    <property type="component" value="Unassembled WGS sequence"/>
</dbReference>
<protein>
    <recommendedName>
        <fullName evidence="5">Immunoglobulin I-set domain-containing protein</fullName>
    </recommendedName>
</protein>
<dbReference type="VEuPathDB" id="VectorBase:ADAR2_003929"/>
<reference evidence="3" key="4">
    <citation type="submission" date="2015-06" db="UniProtKB">
        <authorList>
            <consortium name="EnsemblMetazoa"/>
        </authorList>
    </citation>
    <scope>IDENTIFICATION</scope>
</reference>
<dbReference type="InterPro" id="IPR013783">
    <property type="entry name" value="Ig-like_fold"/>
</dbReference>
<dbReference type="STRING" id="43151.W5JKW0"/>
<dbReference type="SUPFAM" id="SSF48726">
    <property type="entry name" value="Immunoglobulin"/>
    <property type="match status" value="1"/>
</dbReference>
<evidence type="ECO:0000256" key="1">
    <source>
        <dbReference type="SAM" id="MobiDB-lite"/>
    </source>
</evidence>
<dbReference type="InterPro" id="IPR036179">
    <property type="entry name" value="Ig-like_dom_sf"/>
</dbReference>
<dbReference type="VEuPathDB" id="VectorBase:ADAC004735"/>
<feature type="compositionally biased region" description="Basic and acidic residues" evidence="1">
    <location>
        <begin position="1"/>
        <end position="12"/>
    </location>
</feature>
<evidence type="ECO:0008006" key="5">
    <source>
        <dbReference type="Google" id="ProtNLM"/>
    </source>
</evidence>
<dbReference type="AlphaFoldDB" id="W5JKW0"/>